<dbReference type="EMBL" id="CADCUE010000127">
    <property type="protein sequence ID" value="CAA9334294.1"/>
    <property type="molecule type" value="Genomic_DNA"/>
</dbReference>
<evidence type="ECO:0000313" key="2">
    <source>
        <dbReference type="EMBL" id="CAA9334294.1"/>
    </source>
</evidence>
<feature type="region of interest" description="Disordered" evidence="1">
    <location>
        <begin position="1"/>
        <end position="37"/>
    </location>
</feature>
<sequence length="37" mass="3881">CWARPTARAPGRASRCATTGGSAGFRPRPGGPRDRAR</sequence>
<name>A0A6J4LKF9_9ACTN</name>
<gene>
    <name evidence="2" type="ORF">AVDCRST_MAG16-1460</name>
</gene>
<organism evidence="2">
    <name type="scientific">uncultured Frankineae bacterium</name>
    <dbReference type="NCBI Taxonomy" id="437475"/>
    <lineage>
        <taxon>Bacteria</taxon>
        <taxon>Bacillati</taxon>
        <taxon>Actinomycetota</taxon>
        <taxon>Actinomycetes</taxon>
        <taxon>Frankiales</taxon>
        <taxon>environmental samples</taxon>
    </lineage>
</organism>
<feature type="non-terminal residue" evidence="2">
    <location>
        <position position="1"/>
    </location>
</feature>
<evidence type="ECO:0000256" key="1">
    <source>
        <dbReference type="SAM" id="MobiDB-lite"/>
    </source>
</evidence>
<dbReference type="AlphaFoldDB" id="A0A6J4LKF9"/>
<protein>
    <submittedName>
        <fullName evidence="2">Uncharacterized protein</fullName>
    </submittedName>
</protein>
<reference evidence="2" key="1">
    <citation type="submission" date="2020-02" db="EMBL/GenBank/DDBJ databases">
        <authorList>
            <person name="Meier V. D."/>
        </authorList>
    </citation>
    <scope>NUCLEOTIDE SEQUENCE</scope>
    <source>
        <strain evidence="2">AVDCRST_MAG16</strain>
    </source>
</reference>
<proteinExistence type="predicted"/>
<accession>A0A6J4LKF9</accession>
<feature type="non-terminal residue" evidence="2">
    <location>
        <position position="37"/>
    </location>
</feature>